<dbReference type="SMART" id="SM00209">
    <property type="entry name" value="TSP1"/>
    <property type="match status" value="2"/>
</dbReference>
<dbReference type="PANTHER" id="PTHR16311">
    <property type="entry name" value="THROMBOSPONDIN TYPE I DOMAIN-CONTAINING 1"/>
    <property type="match status" value="1"/>
</dbReference>
<reference evidence="4" key="1">
    <citation type="journal article" date="2023" name="Mol. Biol. Evol.">
        <title>Third-Generation Sequencing Reveals the Adaptive Role of the Epigenome in Three Deep-Sea Polychaetes.</title>
        <authorList>
            <person name="Perez M."/>
            <person name="Aroh O."/>
            <person name="Sun Y."/>
            <person name="Lan Y."/>
            <person name="Juniper S.K."/>
            <person name="Young C.R."/>
            <person name="Angers B."/>
            <person name="Qian P.Y."/>
        </authorList>
    </citation>
    <scope>NUCLEOTIDE SEQUENCE</scope>
    <source>
        <strain evidence="4">P08H-3</strain>
    </source>
</reference>
<feature type="compositionally biased region" description="Polar residues" evidence="2">
    <location>
        <begin position="103"/>
        <end position="119"/>
    </location>
</feature>
<feature type="region of interest" description="Disordered" evidence="2">
    <location>
        <begin position="100"/>
        <end position="122"/>
    </location>
</feature>
<dbReference type="SUPFAM" id="SSF82895">
    <property type="entry name" value="TSP-1 type 1 repeat"/>
    <property type="match status" value="2"/>
</dbReference>
<keyword evidence="3" id="KW-0472">Membrane</keyword>
<proteinExistence type="predicted"/>
<accession>A0AAD9JNW2</accession>
<evidence type="ECO:0000256" key="3">
    <source>
        <dbReference type="SAM" id="Phobius"/>
    </source>
</evidence>
<organism evidence="4 5">
    <name type="scientific">Paralvinella palmiformis</name>
    <dbReference type="NCBI Taxonomy" id="53620"/>
    <lineage>
        <taxon>Eukaryota</taxon>
        <taxon>Metazoa</taxon>
        <taxon>Spiralia</taxon>
        <taxon>Lophotrochozoa</taxon>
        <taxon>Annelida</taxon>
        <taxon>Polychaeta</taxon>
        <taxon>Sedentaria</taxon>
        <taxon>Canalipalpata</taxon>
        <taxon>Terebellida</taxon>
        <taxon>Terebelliformia</taxon>
        <taxon>Alvinellidae</taxon>
        <taxon>Paralvinella</taxon>
    </lineage>
</organism>
<dbReference type="AlphaFoldDB" id="A0AAD9JNW2"/>
<protein>
    <submittedName>
        <fullName evidence="4">Uncharacterized protein</fullName>
    </submittedName>
</protein>
<keyword evidence="5" id="KW-1185">Reference proteome</keyword>
<dbReference type="PANTHER" id="PTHR16311:SF3">
    <property type="entry name" value="THROMBOSPONDIN TYPE-1 DOMAIN-CONTAINING PROTEIN 1"/>
    <property type="match status" value="1"/>
</dbReference>
<dbReference type="Gene3D" id="2.20.100.10">
    <property type="entry name" value="Thrombospondin type-1 (TSP1) repeat"/>
    <property type="match status" value="2"/>
</dbReference>
<sequence length="386" mass="41947">MRIDPGVHRVRQKTGVPFLAMLSTTLCSDGYTLRVSPTPGTDTFVPYAASIQDILSLSSMDGEDLTTTIQITTTTAAAAAKTTTTVDVIIEGGTVSSDRRTEMNSVQTQISSESPLESTATRDDRISRFTSVEAFSSTSEAQTEDKQTVTSTVMDVTELYNNDEDVSGQRSSARISEPQIIDKQTTVSTSTTNIQITSTALDDGVTAFYEGVGNIFGQILKPDVWTLWTECSSTCGNAGVQYRLRICLDSASEVCPFLLHIKNVSIVDGIYSDWTQWSNCAATCGKGVAQRVRTCWEPTYGGAPCEGPAVEFKPCDIKELCKGTRIAKVFIEPMIDNRPSTLTIGGFGVILVLSVLIAALLLDVPTLIRHLKMAKENITRLNRRHN</sequence>
<name>A0AAD9JNW2_9ANNE</name>
<dbReference type="InterPro" id="IPR038877">
    <property type="entry name" value="THSD1"/>
</dbReference>
<comment type="caution">
    <text evidence="4">The sequence shown here is derived from an EMBL/GenBank/DDBJ whole genome shotgun (WGS) entry which is preliminary data.</text>
</comment>
<keyword evidence="1" id="KW-1015">Disulfide bond</keyword>
<keyword evidence="3" id="KW-1133">Transmembrane helix</keyword>
<dbReference type="GO" id="GO:0071944">
    <property type="term" value="C:cell periphery"/>
    <property type="evidence" value="ECO:0007669"/>
    <property type="project" value="TreeGrafter"/>
</dbReference>
<evidence type="ECO:0000256" key="1">
    <source>
        <dbReference type="ARBA" id="ARBA00023157"/>
    </source>
</evidence>
<keyword evidence="3" id="KW-0812">Transmembrane</keyword>
<dbReference type="InterPro" id="IPR036383">
    <property type="entry name" value="TSP1_rpt_sf"/>
</dbReference>
<dbReference type="InterPro" id="IPR000884">
    <property type="entry name" value="TSP1_rpt"/>
</dbReference>
<dbReference type="PROSITE" id="PS50092">
    <property type="entry name" value="TSP1"/>
    <property type="match status" value="1"/>
</dbReference>
<dbReference type="Pfam" id="PF00090">
    <property type="entry name" value="TSP_1"/>
    <property type="match status" value="2"/>
</dbReference>
<evidence type="ECO:0000256" key="2">
    <source>
        <dbReference type="SAM" id="MobiDB-lite"/>
    </source>
</evidence>
<gene>
    <name evidence="4" type="ORF">LSH36_228g04004</name>
</gene>
<dbReference type="Proteomes" id="UP001208570">
    <property type="component" value="Unassembled WGS sequence"/>
</dbReference>
<dbReference type="FunFam" id="2.20.100.10:FF:000001">
    <property type="entry name" value="semaphorin-5A isoform X1"/>
    <property type="match status" value="1"/>
</dbReference>
<evidence type="ECO:0000313" key="4">
    <source>
        <dbReference type="EMBL" id="KAK2155893.1"/>
    </source>
</evidence>
<evidence type="ECO:0000313" key="5">
    <source>
        <dbReference type="Proteomes" id="UP001208570"/>
    </source>
</evidence>
<feature type="transmembrane region" description="Helical" evidence="3">
    <location>
        <begin position="342"/>
        <end position="362"/>
    </location>
</feature>
<dbReference type="EMBL" id="JAODUP010000228">
    <property type="protein sequence ID" value="KAK2155893.1"/>
    <property type="molecule type" value="Genomic_DNA"/>
</dbReference>